<sequence>MAPPSSPLPRKTVRSFAQADCTDIPQTETPPSLYADVPVKLWLQRVLVRIGGERERERERGVGRERERTKEVQYTLRRKGSLLPTC</sequence>
<proteinExistence type="predicted"/>
<reference evidence="1" key="1">
    <citation type="thesis" date="2021" institute="BYU ScholarsArchive" country="Provo, UT, USA">
        <title>Applications of and Algorithms for Genome Assembly and Genomic Analyses with an Emphasis on Marine Teleosts.</title>
        <authorList>
            <person name="Pickett B.D."/>
        </authorList>
    </citation>
    <scope>NUCLEOTIDE SEQUENCE</scope>
    <source>
        <strain evidence="1">HI-2016</strain>
    </source>
</reference>
<dbReference type="Proteomes" id="UP000824540">
    <property type="component" value="Unassembled WGS sequence"/>
</dbReference>
<protein>
    <submittedName>
        <fullName evidence="1">Uncharacterized protein</fullName>
    </submittedName>
</protein>
<dbReference type="AlphaFoldDB" id="A0A8T2PU64"/>
<name>A0A8T2PU64_9TELE</name>
<evidence type="ECO:0000313" key="2">
    <source>
        <dbReference type="Proteomes" id="UP000824540"/>
    </source>
</evidence>
<comment type="caution">
    <text evidence="1">The sequence shown here is derived from an EMBL/GenBank/DDBJ whole genome shotgun (WGS) entry which is preliminary data.</text>
</comment>
<organism evidence="1 2">
    <name type="scientific">Albula glossodonta</name>
    <name type="common">roundjaw bonefish</name>
    <dbReference type="NCBI Taxonomy" id="121402"/>
    <lineage>
        <taxon>Eukaryota</taxon>
        <taxon>Metazoa</taxon>
        <taxon>Chordata</taxon>
        <taxon>Craniata</taxon>
        <taxon>Vertebrata</taxon>
        <taxon>Euteleostomi</taxon>
        <taxon>Actinopterygii</taxon>
        <taxon>Neopterygii</taxon>
        <taxon>Teleostei</taxon>
        <taxon>Albuliformes</taxon>
        <taxon>Albulidae</taxon>
        <taxon>Albula</taxon>
    </lineage>
</organism>
<gene>
    <name evidence="1" type="ORF">JZ751_001608</name>
</gene>
<accession>A0A8T2PU64</accession>
<keyword evidence="2" id="KW-1185">Reference proteome</keyword>
<evidence type="ECO:0000313" key="1">
    <source>
        <dbReference type="EMBL" id="KAG9354895.1"/>
    </source>
</evidence>
<dbReference type="EMBL" id="JAFBMS010000002">
    <property type="protein sequence ID" value="KAG9354895.1"/>
    <property type="molecule type" value="Genomic_DNA"/>
</dbReference>